<evidence type="ECO:0000313" key="2">
    <source>
        <dbReference type="EMBL" id="KAL3315227.1"/>
    </source>
</evidence>
<sequence length="239" mass="25986">MNKLNKYSSYHVIMEVSGVTSTSRKFSCALCTYSSVHSLADVRKHIMGSHCGISPKKFRLLLRASRHDSTSYRLCPDDRMLQFVELHQRRTEGVASSLVSGGSGNASVKNGGDTKGYSNPSSVRTSDSDEEEAFDSTSNNEGSNFGTPLANEVEASTPIKSLVTATQSGFSFPTKSPSKDDIALLMKEVVRLQGHVNNPAEGTDFYTNSGTLIQLRLGEVITFLPTKRQSKHPGLSQDT</sequence>
<feature type="region of interest" description="Disordered" evidence="1">
    <location>
        <begin position="94"/>
        <end position="149"/>
    </location>
</feature>
<dbReference type="Proteomes" id="UP001626550">
    <property type="component" value="Unassembled WGS sequence"/>
</dbReference>
<evidence type="ECO:0008006" key="4">
    <source>
        <dbReference type="Google" id="ProtNLM"/>
    </source>
</evidence>
<keyword evidence="3" id="KW-1185">Reference proteome</keyword>
<evidence type="ECO:0000313" key="3">
    <source>
        <dbReference type="Proteomes" id="UP001626550"/>
    </source>
</evidence>
<comment type="caution">
    <text evidence="2">The sequence shown here is derived from an EMBL/GenBank/DDBJ whole genome shotgun (WGS) entry which is preliminary data.</text>
</comment>
<reference evidence="2 3" key="1">
    <citation type="submission" date="2024-11" db="EMBL/GenBank/DDBJ databases">
        <title>Adaptive evolution of stress response genes in parasites aligns with host niche diversity.</title>
        <authorList>
            <person name="Hahn C."/>
            <person name="Resl P."/>
        </authorList>
    </citation>
    <scope>NUCLEOTIDE SEQUENCE [LARGE SCALE GENOMIC DNA]</scope>
    <source>
        <strain evidence="2">EGGRZ-B1_66</strain>
        <tissue evidence="2">Body</tissue>
    </source>
</reference>
<organism evidence="2 3">
    <name type="scientific">Cichlidogyrus casuarinus</name>
    <dbReference type="NCBI Taxonomy" id="1844966"/>
    <lineage>
        <taxon>Eukaryota</taxon>
        <taxon>Metazoa</taxon>
        <taxon>Spiralia</taxon>
        <taxon>Lophotrochozoa</taxon>
        <taxon>Platyhelminthes</taxon>
        <taxon>Monogenea</taxon>
        <taxon>Monopisthocotylea</taxon>
        <taxon>Dactylogyridea</taxon>
        <taxon>Ancyrocephalidae</taxon>
        <taxon>Cichlidogyrus</taxon>
    </lineage>
</organism>
<dbReference type="AlphaFoldDB" id="A0ABD2Q6M9"/>
<protein>
    <recommendedName>
        <fullName evidence="4">C2H2-type domain-containing protein</fullName>
    </recommendedName>
</protein>
<feature type="compositionally biased region" description="Low complexity" evidence="1">
    <location>
        <begin position="94"/>
        <end position="108"/>
    </location>
</feature>
<gene>
    <name evidence="2" type="ORF">Ciccas_006141</name>
</gene>
<dbReference type="EMBL" id="JBJKFK010000796">
    <property type="protein sequence ID" value="KAL3315227.1"/>
    <property type="molecule type" value="Genomic_DNA"/>
</dbReference>
<evidence type="ECO:0000256" key="1">
    <source>
        <dbReference type="SAM" id="MobiDB-lite"/>
    </source>
</evidence>
<feature type="compositionally biased region" description="Polar residues" evidence="1">
    <location>
        <begin position="135"/>
        <end position="146"/>
    </location>
</feature>
<feature type="compositionally biased region" description="Polar residues" evidence="1">
    <location>
        <begin position="116"/>
        <end position="125"/>
    </location>
</feature>
<accession>A0ABD2Q6M9</accession>
<name>A0ABD2Q6M9_9PLAT</name>
<proteinExistence type="predicted"/>